<name>A0A371FT36_MUCPR</name>
<accession>A0A371FT36</accession>
<dbReference type="AlphaFoldDB" id="A0A371FT36"/>
<dbReference type="EMBL" id="QJKJ01007961">
    <property type="protein sequence ID" value="RDX81320.1"/>
    <property type="molecule type" value="Genomic_DNA"/>
</dbReference>
<feature type="compositionally biased region" description="Polar residues" evidence="1">
    <location>
        <begin position="289"/>
        <end position="299"/>
    </location>
</feature>
<feature type="non-terminal residue" evidence="2">
    <location>
        <position position="1"/>
    </location>
</feature>
<sequence>MSRREVAHKTKRLTLRKTVRATPVQISRASLATQAQLTGKPKEMVYSSVRVEGIPLEYLRQPTPWVCKEMICNGFNRKTKRTSRGPYLRGYGTHVYQSVVENDRSIMMVARFMLPMAQWVQQEIKRTPYEYNGALGIRLTRSLTHPNETSYDKVLTTHSSGDFLLPGDNYPRWLAYIKNGYSVPFEVPVVSGYQMKGMTLCVVYSSTAENKATGSLVSVFIINHTQCTIQICKQATTMSFTDEDWQWVISNLRPGDNVEIFVAMGHGITVKNTAVYLIYGQSITTRMESSPEVSIQPSSDVEMEPSSEVSMQPSSDVEMEPSLNVQMEPSKMPKKKIHIKITKKIRGCLCLN</sequence>
<keyword evidence="3" id="KW-1185">Reference proteome</keyword>
<reference evidence="2" key="1">
    <citation type="submission" date="2018-05" db="EMBL/GenBank/DDBJ databases">
        <title>Draft genome of Mucuna pruriens seed.</title>
        <authorList>
            <person name="Nnadi N.E."/>
            <person name="Vos R."/>
            <person name="Hasami M.H."/>
            <person name="Devisetty U.K."/>
            <person name="Aguiy J.C."/>
        </authorList>
    </citation>
    <scope>NUCLEOTIDE SEQUENCE [LARGE SCALE GENOMIC DNA]</scope>
    <source>
        <strain evidence="2">JCA_2017</strain>
    </source>
</reference>
<organism evidence="2 3">
    <name type="scientific">Mucuna pruriens</name>
    <name type="common">Velvet bean</name>
    <name type="synonym">Dolichos pruriens</name>
    <dbReference type="NCBI Taxonomy" id="157652"/>
    <lineage>
        <taxon>Eukaryota</taxon>
        <taxon>Viridiplantae</taxon>
        <taxon>Streptophyta</taxon>
        <taxon>Embryophyta</taxon>
        <taxon>Tracheophyta</taxon>
        <taxon>Spermatophyta</taxon>
        <taxon>Magnoliopsida</taxon>
        <taxon>eudicotyledons</taxon>
        <taxon>Gunneridae</taxon>
        <taxon>Pentapetalae</taxon>
        <taxon>rosids</taxon>
        <taxon>fabids</taxon>
        <taxon>Fabales</taxon>
        <taxon>Fabaceae</taxon>
        <taxon>Papilionoideae</taxon>
        <taxon>50 kb inversion clade</taxon>
        <taxon>NPAAA clade</taxon>
        <taxon>indigoferoid/millettioid clade</taxon>
        <taxon>Phaseoleae</taxon>
        <taxon>Mucuna</taxon>
    </lineage>
</organism>
<gene>
    <name evidence="2" type="ORF">CR513_38010</name>
</gene>
<dbReference type="Proteomes" id="UP000257109">
    <property type="component" value="Unassembled WGS sequence"/>
</dbReference>
<dbReference type="OrthoDB" id="1429998at2759"/>
<comment type="caution">
    <text evidence="2">The sequence shown here is derived from an EMBL/GenBank/DDBJ whole genome shotgun (WGS) entry which is preliminary data.</text>
</comment>
<proteinExistence type="predicted"/>
<evidence type="ECO:0000256" key="1">
    <source>
        <dbReference type="SAM" id="MobiDB-lite"/>
    </source>
</evidence>
<evidence type="ECO:0000313" key="2">
    <source>
        <dbReference type="EMBL" id="RDX81320.1"/>
    </source>
</evidence>
<protein>
    <submittedName>
        <fullName evidence="2">Uncharacterized protein</fullName>
    </submittedName>
</protein>
<feature type="region of interest" description="Disordered" evidence="1">
    <location>
        <begin position="289"/>
        <end position="319"/>
    </location>
</feature>
<evidence type="ECO:0000313" key="3">
    <source>
        <dbReference type="Proteomes" id="UP000257109"/>
    </source>
</evidence>